<dbReference type="EMBL" id="AFNV02000010">
    <property type="protein sequence ID" value="ERJ19393.1"/>
    <property type="molecule type" value="Genomic_DNA"/>
</dbReference>
<dbReference type="STRING" id="1033802.SSPSH_001767"/>
<dbReference type="PANTHER" id="PTHR12526">
    <property type="entry name" value="GLYCOSYLTRANSFERASE"/>
    <property type="match status" value="1"/>
</dbReference>
<feature type="domain" description="Glycosyl transferase family 1" evidence="1">
    <location>
        <begin position="179"/>
        <end position="318"/>
    </location>
</feature>
<accession>U2FZ40</accession>
<dbReference type="SUPFAM" id="SSF53756">
    <property type="entry name" value="UDP-Glycosyltransferase/glycogen phosphorylase"/>
    <property type="match status" value="1"/>
</dbReference>
<dbReference type="AlphaFoldDB" id="U2FZ40"/>
<reference evidence="3 4" key="1">
    <citation type="journal article" date="2011" name="J. Bacteriol.">
        <title>Genome sequence of Salinisphaera shabanensis, a gammaproteobacterium from the harsh, variable environment of the brine-seawater interface of the Shaban Deep in the Red Sea.</title>
        <authorList>
            <person name="Antunes A."/>
            <person name="Alam I."/>
            <person name="Bajic V.B."/>
            <person name="Stingl U."/>
        </authorList>
    </citation>
    <scope>NUCLEOTIDE SEQUENCE [LARGE SCALE GENOMIC DNA]</scope>
    <source>
        <strain evidence="3 4">E1L3A</strain>
    </source>
</reference>
<proteinExistence type="predicted"/>
<organism evidence="3 4">
    <name type="scientific">Salinisphaera shabanensis E1L3A</name>
    <dbReference type="NCBI Taxonomy" id="1033802"/>
    <lineage>
        <taxon>Bacteria</taxon>
        <taxon>Pseudomonadati</taxon>
        <taxon>Pseudomonadota</taxon>
        <taxon>Gammaproteobacteria</taxon>
        <taxon>Salinisphaerales</taxon>
        <taxon>Salinisphaeraceae</taxon>
        <taxon>Salinisphaera</taxon>
    </lineage>
</organism>
<dbReference type="PANTHER" id="PTHR12526:SF595">
    <property type="entry name" value="BLL5217 PROTEIN"/>
    <property type="match status" value="1"/>
</dbReference>
<dbReference type="GO" id="GO:0018392">
    <property type="term" value="F:glycoprotein 3-alpha-L-fucosyltransferase activity"/>
    <property type="evidence" value="ECO:0007669"/>
    <property type="project" value="UniProtKB-EC"/>
</dbReference>
<dbReference type="InterPro" id="IPR001296">
    <property type="entry name" value="Glyco_trans_1"/>
</dbReference>
<name>U2FZ40_9GAMM</name>
<dbReference type="InterPro" id="IPR028098">
    <property type="entry name" value="Glyco_trans_4-like_N"/>
</dbReference>
<dbReference type="OrthoDB" id="9802524at2"/>
<dbReference type="Gene3D" id="3.40.50.2000">
    <property type="entry name" value="Glycogen Phosphorylase B"/>
    <property type="match status" value="2"/>
</dbReference>
<keyword evidence="3" id="KW-0808">Transferase</keyword>
<dbReference type="Proteomes" id="UP000006242">
    <property type="component" value="Unassembled WGS sequence"/>
</dbReference>
<dbReference type="CDD" id="cd03802">
    <property type="entry name" value="GT4_AviGT4-like"/>
    <property type="match status" value="1"/>
</dbReference>
<feature type="domain" description="Glycosyltransferase subfamily 4-like N-terminal" evidence="2">
    <location>
        <begin position="25"/>
        <end position="130"/>
    </location>
</feature>
<evidence type="ECO:0000259" key="2">
    <source>
        <dbReference type="Pfam" id="PF13439"/>
    </source>
</evidence>
<dbReference type="RefSeq" id="WP_021031591.1">
    <property type="nucleotide sequence ID" value="NZ_AFNV02000010.1"/>
</dbReference>
<dbReference type="eggNOG" id="COG0438">
    <property type="taxonomic scope" value="Bacteria"/>
</dbReference>
<evidence type="ECO:0000313" key="4">
    <source>
        <dbReference type="Proteomes" id="UP000006242"/>
    </source>
</evidence>
<dbReference type="EC" id="2.4.1.214" evidence="3"/>
<gene>
    <name evidence="3" type="ORF">SSPSH_001767</name>
</gene>
<dbReference type="Pfam" id="PF13439">
    <property type="entry name" value="Glyco_transf_4"/>
    <property type="match status" value="1"/>
</dbReference>
<keyword evidence="3" id="KW-0328">Glycosyltransferase</keyword>
<dbReference type="GO" id="GO:1901135">
    <property type="term" value="P:carbohydrate derivative metabolic process"/>
    <property type="evidence" value="ECO:0007669"/>
    <property type="project" value="UniProtKB-ARBA"/>
</dbReference>
<reference evidence="3 4" key="2">
    <citation type="journal article" date="2013" name="PLoS ONE">
        <title>INDIGO - INtegrated Data Warehouse of MIcrobial GenOmes with Examples from the Red Sea Extremophiles.</title>
        <authorList>
            <person name="Alam I."/>
            <person name="Antunes A."/>
            <person name="Kamau A.A."/>
            <person name="Ba Alawi W."/>
            <person name="Kalkatawi M."/>
            <person name="Stingl U."/>
            <person name="Bajic V.B."/>
        </authorList>
    </citation>
    <scope>NUCLEOTIDE SEQUENCE [LARGE SCALE GENOMIC DNA]</scope>
    <source>
        <strain evidence="3 4">E1L3A</strain>
    </source>
</reference>
<keyword evidence="4" id="KW-1185">Reference proteome</keyword>
<dbReference type="Pfam" id="PF00534">
    <property type="entry name" value="Glycos_transf_1"/>
    <property type="match status" value="1"/>
</dbReference>
<sequence length="354" mass="39110">MTPNRPLRIAQISPLILPLPAREAGGTERIVVDLSYALHALGHEVTVFASADSDLDLPCVSALESLAFFEARDGQVPPGLPGVLEAALMEQLRERLADFDIVHCHGEFFHAALLGERRKHSLTTIHWRTDELDRQLFFSAFPDLPVAAISASQARTIPPSNCRGIVTHGLDPARFGQPQQNAREQALLFIGRMTDQKRPDRAIQIARRCEHALKLAGSRDPGNPYYFEHHVQPALGGAIEHVGGVDDARKRELLSAASALLFPIDWPEPFGLVMIEAMACGTPVIAWNNGAVAEVVEHGVTGFIVETMDEAVNAVARLPELDRSTIRARFLERFTAERMARDYVAIYRQLLAER</sequence>
<evidence type="ECO:0000313" key="3">
    <source>
        <dbReference type="EMBL" id="ERJ19393.1"/>
    </source>
</evidence>
<comment type="caution">
    <text evidence="3">The sequence shown here is derived from an EMBL/GenBank/DDBJ whole genome shotgun (WGS) entry which is preliminary data.</text>
</comment>
<evidence type="ECO:0000259" key="1">
    <source>
        <dbReference type="Pfam" id="PF00534"/>
    </source>
</evidence>
<protein>
    <submittedName>
        <fullName evidence="3">Glycoprotein 3-alpha-L-fucosyltransferase</fullName>
        <ecNumber evidence="3">2.4.1.214</ecNumber>
    </submittedName>
</protein>